<name>W2RUN0_CYPE1</name>
<gene>
    <name evidence="4" type="ORF">HMPREF1541_05692</name>
</gene>
<evidence type="ECO:0000259" key="3">
    <source>
        <dbReference type="PROSITE" id="PS51160"/>
    </source>
</evidence>
<comment type="similarity">
    <text evidence="2">Belongs to the acylphosphatase family.</text>
</comment>
<feature type="domain" description="Acylphosphatase-like" evidence="3">
    <location>
        <begin position="4"/>
        <end position="79"/>
    </location>
</feature>
<reference evidence="4 5" key="1">
    <citation type="submission" date="2013-03" db="EMBL/GenBank/DDBJ databases">
        <title>The Genome Sequence of Phialophora europaea CBS 101466.</title>
        <authorList>
            <consortium name="The Broad Institute Genomics Platform"/>
            <person name="Cuomo C."/>
            <person name="de Hoog S."/>
            <person name="Gorbushina A."/>
            <person name="Walker B."/>
            <person name="Young S.K."/>
            <person name="Zeng Q."/>
            <person name="Gargeya S."/>
            <person name="Fitzgerald M."/>
            <person name="Haas B."/>
            <person name="Abouelleil A."/>
            <person name="Allen A.W."/>
            <person name="Alvarado L."/>
            <person name="Arachchi H.M."/>
            <person name="Berlin A.M."/>
            <person name="Chapman S.B."/>
            <person name="Gainer-Dewar J."/>
            <person name="Goldberg J."/>
            <person name="Griggs A."/>
            <person name="Gujja S."/>
            <person name="Hansen M."/>
            <person name="Howarth C."/>
            <person name="Imamovic A."/>
            <person name="Ireland A."/>
            <person name="Larimer J."/>
            <person name="McCowan C."/>
            <person name="Murphy C."/>
            <person name="Pearson M."/>
            <person name="Poon T.W."/>
            <person name="Priest M."/>
            <person name="Roberts A."/>
            <person name="Saif S."/>
            <person name="Shea T."/>
            <person name="Sisk P."/>
            <person name="Sykes S."/>
            <person name="Wortman J."/>
            <person name="Nusbaum C."/>
            <person name="Birren B."/>
        </authorList>
    </citation>
    <scope>NUCLEOTIDE SEQUENCE [LARGE SCALE GENOMIC DNA]</scope>
    <source>
        <strain evidence="4 5">CBS 101466</strain>
    </source>
</reference>
<evidence type="ECO:0000256" key="1">
    <source>
        <dbReference type="PROSITE-ProRule" id="PRU00520"/>
    </source>
</evidence>
<dbReference type="HOGENOM" id="CLU_141932_4_0_1"/>
<keyword evidence="5" id="KW-1185">Reference proteome</keyword>
<dbReference type="Pfam" id="PF00708">
    <property type="entry name" value="Acylphosphatase"/>
    <property type="match status" value="1"/>
</dbReference>
<organism evidence="4 5">
    <name type="scientific">Cyphellophora europaea (strain CBS 101466)</name>
    <name type="common">Phialophora europaea</name>
    <dbReference type="NCBI Taxonomy" id="1220924"/>
    <lineage>
        <taxon>Eukaryota</taxon>
        <taxon>Fungi</taxon>
        <taxon>Dikarya</taxon>
        <taxon>Ascomycota</taxon>
        <taxon>Pezizomycotina</taxon>
        <taxon>Eurotiomycetes</taxon>
        <taxon>Chaetothyriomycetidae</taxon>
        <taxon>Chaetothyriales</taxon>
        <taxon>Cyphellophoraceae</taxon>
        <taxon>Cyphellophora</taxon>
    </lineage>
</organism>
<dbReference type="AlphaFoldDB" id="W2RUN0"/>
<evidence type="ECO:0000256" key="2">
    <source>
        <dbReference type="RuleBase" id="RU004168"/>
    </source>
</evidence>
<accession>W2RUN0</accession>
<sequence>MSKRISFTAHGKVQGVFFRDFTQTQANKYGITVQGEAQGDESSLEKLKQDLNQGPSAAQVVKLDWKETSTKDGEQGFDA</sequence>
<dbReference type="OrthoDB" id="7961613at2759"/>
<dbReference type="VEuPathDB" id="FungiDB:HMPREF1541_05692"/>
<protein>
    <recommendedName>
        <fullName evidence="3">Acylphosphatase-like domain-containing protein</fullName>
    </recommendedName>
</protein>
<dbReference type="Gene3D" id="3.30.70.100">
    <property type="match status" value="1"/>
</dbReference>
<dbReference type="Proteomes" id="UP000030752">
    <property type="component" value="Unassembled WGS sequence"/>
</dbReference>
<dbReference type="InterPro" id="IPR001792">
    <property type="entry name" value="Acylphosphatase-like_dom"/>
</dbReference>
<dbReference type="EMBL" id="KB822721">
    <property type="protein sequence ID" value="ETN39468.1"/>
    <property type="molecule type" value="Genomic_DNA"/>
</dbReference>
<dbReference type="PROSITE" id="PS51160">
    <property type="entry name" value="ACYLPHOSPHATASE_3"/>
    <property type="match status" value="1"/>
</dbReference>
<evidence type="ECO:0000313" key="4">
    <source>
        <dbReference type="EMBL" id="ETN39468.1"/>
    </source>
</evidence>
<dbReference type="InParanoid" id="W2RUN0"/>
<dbReference type="eggNOG" id="ENOG502S7SZ">
    <property type="taxonomic scope" value="Eukaryota"/>
</dbReference>
<dbReference type="SUPFAM" id="SSF54975">
    <property type="entry name" value="Acylphosphatase/BLUF domain-like"/>
    <property type="match status" value="1"/>
</dbReference>
<comment type="caution">
    <text evidence="1">Lacks conserved residue(s) required for the propagation of feature annotation.</text>
</comment>
<proteinExistence type="inferred from homology"/>
<dbReference type="InterPro" id="IPR036046">
    <property type="entry name" value="Acylphosphatase-like_dom_sf"/>
</dbReference>
<evidence type="ECO:0000313" key="5">
    <source>
        <dbReference type="Proteomes" id="UP000030752"/>
    </source>
</evidence>
<dbReference type="GeneID" id="19973031"/>
<dbReference type="RefSeq" id="XP_008718253.1">
    <property type="nucleotide sequence ID" value="XM_008720031.1"/>
</dbReference>